<organism evidence="1 2">
    <name type="scientific">Pleurotus cornucopiae</name>
    <name type="common">Cornucopia mushroom</name>
    <dbReference type="NCBI Taxonomy" id="5321"/>
    <lineage>
        <taxon>Eukaryota</taxon>
        <taxon>Fungi</taxon>
        <taxon>Dikarya</taxon>
        <taxon>Basidiomycota</taxon>
        <taxon>Agaricomycotina</taxon>
        <taxon>Agaricomycetes</taxon>
        <taxon>Agaricomycetidae</taxon>
        <taxon>Agaricales</taxon>
        <taxon>Pleurotineae</taxon>
        <taxon>Pleurotaceae</taxon>
        <taxon>Pleurotus</taxon>
    </lineage>
</organism>
<gene>
    <name evidence="1" type="ORF">CCMSSC00406_0001526</name>
</gene>
<comment type="caution">
    <text evidence="1">The sequence shown here is derived from an EMBL/GenBank/DDBJ whole genome shotgun (WGS) entry which is preliminary data.</text>
</comment>
<reference evidence="1 2" key="1">
    <citation type="journal article" date="2021" name="Appl. Environ. Microbiol.">
        <title>Genetic linkage and physical mapping for an oyster mushroom Pleurotus cornucopiae and QTL analysis for the trait cap color.</title>
        <authorList>
            <person name="Zhang Y."/>
            <person name="Gao W."/>
            <person name="Sonnenberg A."/>
            <person name="Chen Q."/>
            <person name="Zhang J."/>
            <person name="Huang C."/>
        </authorList>
    </citation>
    <scope>NUCLEOTIDE SEQUENCE [LARGE SCALE GENOMIC DNA]</scope>
    <source>
        <strain evidence="1">CCMSSC00406</strain>
    </source>
</reference>
<evidence type="ECO:0000313" key="1">
    <source>
        <dbReference type="EMBL" id="KAG9219116.1"/>
    </source>
</evidence>
<name>A0ACB7IMK0_PLECO</name>
<accession>A0ACB7IMK0</accession>
<dbReference type="Proteomes" id="UP000824881">
    <property type="component" value="Unassembled WGS sequence"/>
</dbReference>
<sequence length="591" mass="64883">MGQRHQIWLIAKVVPRDSTDNKAYYRSLGGFHNQCCYGRLPPRAVRRFIDLAKQKDNAEIIQIELDGVQKKYSRDAGEGEMPVSPCPYTQFLLGLSCCVDLDSTPETYVSGPTYDGYRVPATLRGSFDYGPDDGISVIDVTDPMNPSYCHILSHSPLNAGQYIGRYYGSLRAGATPEEQEMYMELKKHIETVIASLDGVGVVTTEMLAEAWPGEYNPRKGSKQLDEVADPSDEIAVAEDNIVPQLADLVVGPAVKQSVAQGNFDELEKLVWIPEKAKLIKAALREIDPFPDAAIPLLRRVYEVESQTNEKELDLTGLPLSSDQILEFVSQRSDIQRLKLSNMPYVTIDTVRKLLTLVPPISHLNLLGTPIADEAIFELLSKEPKLFYHVEALVHPALLRYDATASYKAAFTFPGVLCPLVGGGGCPAVPFFTPQKVVQVFFDFATGMYRKGRAIPGAGFYVGLRGSTMLATACLASDRAQGQKFGERSVPIFPLFCKGYLDGEGWALLVSETAYSFCRLLKGGAGAEDMELLDLDGFLAAMEAEGRPAPLPASVSELKGLVAEIGLKIMDKKEAGYSLQVLKRDVTSYHSM</sequence>
<keyword evidence="2" id="KW-1185">Reference proteome</keyword>
<proteinExistence type="predicted"/>
<dbReference type="EMBL" id="WQMT02000009">
    <property type="protein sequence ID" value="KAG9219116.1"/>
    <property type="molecule type" value="Genomic_DNA"/>
</dbReference>
<evidence type="ECO:0000313" key="2">
    <source>
        <dbReference type="Proteomes" id="UP000824881"/>
    </source>
</evidence>
<protein>
    <submittedName>
        <fullName evidence="1">Uncharacterized protein</fullName>
    </submittedName>
</protein>